<dbReference type="GO" id="GO:0005524">
    <property type="term" value="F:ATP binding"/>
    <property type="evidence" value="ECO:0007669"/>
    <property type="project" value="UniProtKB-KW"/>
</dbReference>
<name>A0A420W661_9BACT</name>
<keyword evidence="7" id="KW-1185">Reference proteome</keyword>
<feature type="binding site" evidence="4">
    <location>
        <begin position="130"/>
        <end position="138"/>
    </location>
    <ligand>
        <name>ATP</name>
        <dbReference type="ChEBI" id="CHEBI:30616"/>
    </ligand>
</feature>
<reference evidence="6 7" key="1">
    <citation type="submission" date="2018-10" db="EMBL/GenBank/DDBJ databases">
        <title>Genomic Encyclopedia of Type Strains, Phase IV (KMG-IV): sequencing the most valuable type-strain genomes for metagenomic binning, comparative biology and taxonomic classification.</title>
        <authorList>
            <person name="Goeker M."/>
        </authorList>
    </citation>
    <scope>NUCLEOTIDE SEQUENCE [LARGE SCALE GENOMIC DNA]</scope>
    <source>
        <strain evidence="6 7">DSM 15521</strain>
    </source>
</reference>
<dbReference type="EC" id="6.3.3.2" evidence="5"/>
<evidence type="ECO:0000256" key="2">
    <source>
        <dbReference type="ARBA" id="ARBA00022741"/>
    </source>
</evidence>
<dbReference type="NCBIfam" id="TIGR02727">
    <property type="entry name" value="MTHFS_bact"/>
    <property type="match status" value="1"/>
</dbReference>
<dbReference type="InterPro" id="IPR037171">
    <property type="entry name" value="NagB/RpiA_transferase-like"/>
</dbReference>
<evidence type="ECO:0000313" key="6">
    <source>
        <dbReference type="EMBL" id="RKQ61588.1"/>
    </source>
</evidence>
<dbReference type="GO" id="GO:0046872">
    <property type="term" value="F:metal ion binding"/>
    <property type="evidence" value="ECO:0007669"/>
    <property type="project" value="UniProtKB-KW"/>
</dbReference>
<dbReference type="GO" id="GO:0009396">
    <property type="term" value="P:folic acid-containing compound biosynthetic process"/>
    <property type="evidence" value="ECO:0007669"/>
    <property type="project" value="TreeGrafter"/>
</dbReference>
<protein>
    <recommendedName>
        <fullName evidence="5">5-formyltetrahydrofolate cyclo-ligase</fullName>
        <ecNumber evidence="5">6.3.3.2</ecNumber>
    </recommendedName>
</protein>
<dbReference type="PANTHER" id="PTHR23407">
    <property type="entry name" value="ATPASE INHIBITOR/5-FORMYLTETRAHYDROFOLATE CYCLO-LIGASE"/>
    <property type="match status" value="1"/>
</dbReference>
<dbReference type="InterPro" id="IPR024185">
    <property type="entry name" value="FTHF_cligase-like_sf"/>
</dbReference>
<dbReference type="Proteomes" id="UP000280881">
    <property type="component" value="Unassembled WGS sequence"/>
</dbReference>
<gene>
    <name evidence="6" type="ORF">C7457_1024</name>
</gene>
<dbReference type="SUPFAM" id="SSF100950">
    <property type="entry name" value="NagB/RpiA/CoA transferase-like"/>
    <property type="match status" value="1"/>
</dbReference>
<comment type="cofactor">
    <cofactor evidence="5">
        <name>Mg(2+)</name>
        <dbReference type="ChEBI" id="CHEBI:18420"/>
    </cofactor>
</comment>
<evidence type="ECO:0000256" key="3">
    <source>
        <dbReference type="ARBA" id="ARBA00022840"/>
    </source>
</evidence>
<evidence type="ECO:0000256" key="1">
    <source>
        <dbReference type="ARBA" id="ARBA00010638"/>
    </source>
</evidence>
<feature type="binding site" evidence="4">
    <location>
        <position position="55"/>
    </location>
    <ligand>
        <name>substrate</name>
    </ligand>
</feature>
<dbReference type="Gene3D" id="3.40.50.10420">
    <property type="entry name" value="NagB/RpiA/CoA transferase-like"/>
    <property type="match status" value="1"/>
</dbReference>
<dbReference type="Pfam" id="PF01812">
    <property type="entry name" value="5-FTHF_cyc-lig"/>
    <property type="match status" value="1"/>
</dbReference>
<dbReference type="GO" id="GO:0030272">
    <property type="term" value="F:5-formyltetrahydrofolate cyclo-ligase activity"/>
    <property type="evidence" value="ECO:0007669"/>
    <property type="project" value="UniProtKB-EC"/>
</dbReference>
<dbReference type="AlphaFoldDB" id="A0A420W661"/>
<keyword evidence="5" id="KW-0460">Magnesium</keyword>
<dbReference type="GO" id="GO:0035999">
    <property type="term" value="P:tetrahydrofolate interconversion"/>
    <property type="evidence" value="ECO:0007669"/>
    <property type="project" value="TreeGrafter"/>
</dbReference>
<keyword evidence="3 4" id="KW-0067">ATP-binding</keyword>
<dbReference type="PANTHER" id="PTHR23407:SF1">
    <property type="entry name" value="5-FORMYLTETRAHYDROFOLATE CYCLO-LIGASE"/>
    <property type="match status" value="1"/>
</dbReference>
<comment type="caution">
    <text evidence="6">The sequence shown here is derived from an EMBL/GenBank/DDBJ whole genome shotgun (WGS) entry which is preliminary data.</text>
</comment>
<feature type="binding site" evidence="4">
    <location>
        <begin position="4"/>
        <end position="8"/>
    </location>
    <ligand>
        <name>ATP</name>
        <dbReference type="ChEBI" id="CHEBI:30616"/>
    </ligand>
</feature>
<evidence type="ECO:0000256" key="4">
    <source>
        <dbReference type="PIRSR" id="PIRSR006806-1"/>
    </source>
</evidence>
<keyword evidence="5" id="KW-0479">Metal-binding</keyword>
<comment type="catalytic activity">
    <reaction evidence="5">
        <text>(6S)-5-formyl-5,6,7,8-tetrahydrofolate + ATP = (6R)-5,10-methenyltetrahydrofolate + ADP + phosphate</text>
        <dbReference type="Rhea" id="RHEA:10488"/>
        <dbReference type="ChEBI" id="CHEBI:30616"/>
        <dbReference type="ChEBI" id="CHEBI:43474"/>
        <dbReference type="ChEBI" id="CHEBI:57455"/>
        <dbReference type="ChEBI" id="CHEBI:57457"/>
        <dbReference type="ChEBI" id="CHEBI:456216"/>
        <dbReference type="EC" id="6.3.3.2"/>
    </reaction>
</comment>
<sequence>MSKKEIIRQKLKEKRLLLTPDEVKRKSQKIVQELERLVKELKASSFLFYHPIKNEPDITPLAEKLIREGKTVAFPKVIGREITPLRVKSLSELLPGRFGIKEPPYRPDFILREVEVVFVPGIAFDKKGYRIGFGGGYYDRLLEKFPVKSKIGVCFDFQLTEEVPKEPFDIPVDVIVTDKTTVRRKEWKQS</sequence>
<dbReference type="PIRSF" id="PIRSF006806">
    <property type="entry name" value="FTHF_cligase"/>
    <property type="match status" value="1"/>
</dbReference>
<organism evidence="6 7">
    <name type="scientific">Thermovibrio guaymasensis</name>
    <dbReference type="NCBI Taxonomy" id="240167"/>
    <lineage>
        <taxon>Bacteria</taxon>
        <taxon>Pseudomonadati</taxon>
        <taxon>Aquificota</taxon>
        <taxon>Aquificia</taxon>
        <taxon>Desulfurobacteriales</taxon>
        <taxon>Desulfurobacteriaceae</taxon>
        <taxon>Thermovibrio</taxon>
    </lineage>
</organism>
<dbReference type="EMBL" id="RBIE01000002">
    <property type="protein sequence ID" value="RKQ61588.1"/>
    <property type="molecule type" value="Genomic_DNA"/>
</dbReference>
<evidence type="ECO:0000313" key="7">
    <source>
        <dbReference type="Proteomes" id="UP000280881"/>
    </source>
</evidence>
<keyword evidence="6" id="KW-0436">Ligase</keyword>
<dbReference type="InterPro" id="IPR002698">
    <property type="entry name" value="FTHF_cligase"/>
</dbReference>
<proteinExistence type="inferred from homology"/>
<keyword evidence="2 4" id="KW-0547">Nucleotide-binding</keyword>
<accession>A0A420W661</accession>
<dbReference type="RefSeq" id="WP_170137367.1">
    <property type="nucleotide sequence ID" value="NZ_RBIE01000002.1"/>
</dbReference>
<evidence type="ECO:0000256" key="5">
    <source>
        <dbReference type="RuleBase" id="RU361279"/>
    </source>
</evidence>
<comment type="similarity">
    <text evidence="1 5">Belongs to the 5-formyltetrahydrofolate cyclo-ligase family.</text>
</comment>